<comment type="caution">
    <text evidence="2">The sequence shown here is derived from an EMBL/GenBank/DDBJ whole genome shotgun (WGS) entry which is preliminary data.</text>
</comment>
<evidence type="ECO:0000313" key="3">
    <source>
        <dbReference type="Proteomes" id="UP000827092"/>
    </source>
</evidence>
<evidence type="ECO:0000313" key="2">
    <source>
        <dbReference type="EMBL" id="KAG8170681.1"/>
    </source>
</evidence>
<name>A0AAV6TFY9_9ARAC</name>
<dbReference type="EMBL" id="JAFNEN010005039">
    <property type="protein sequence ID" value="KAG8170681.1"/>
    <property type="molecule type" value="Genomic_DNA"/>
</dbReference>
<gene>
    <name evidence="2" type="ORF">JTE90_019380</name>
</gene>
<dbReference type="Proteomes" id="UP000827092">
    <property type="component" value="Unassembled WGS sequence"/>
</dbReference>
<keyword evidence="3" id="KW-1185">Reference proteome</keyword>
<sequence>MGSFAPLASRPKAHKPKVSEPAASRRAGLLSQRRVISGVKKLKPVSRRSKPSSLPYKWVNNPTLGEFLLRNDRKPTRRIKKQRRYERLAARASYPCGELFDTSCIKL</sequence>
<protein>
    <submittedName>
        <fullName evidence="2">Uncharacterized protein</fullName>
    </submittedName>
</protein>
<feature type="region of interest" description="Disordered" evidence="1">
    <location>
        <begin position="1"/>
        <end position="27"/>
    </location>
</feature>
<accession>A0AAV6TFY9</accession>
<organism evidence="2 3">
    <name type="scientific">Oedothorax gibbosus</name>
    <dbReference type="NCBI Taxonomy" id="931172"/>
    <lineage>
        <taxon>Eukaryota</taxon>
        <taxon>Metazoa</taxon>
        <taxon>Ecdysozoa</taxon>
        <taxon>Arthropoda</taxon>
        <taxon>Chelicerata</taxon>
        <taxon>Arachnida</taxon>
        <taxon>Araneae</taxon>
        <taxon>Araneomorphae</taxon>
        <taxon>Entelegynae</taxon>
        <taxon>Araneoidea</taxon>
        <taxon>Linyphiidae</taxon>
        <taxon>Erigoninae</taxon>
        <taxon>Oedothorax</taxon>
    </lineage>
</organism>
<reference evidence="2 3" key="1">
    <citation type="journal article" date="2022" name="Nat. Ecol. Evol.">
        <title>A masculinizing supergene underlies an exaggerated male reproductive morph in a spider.</title>
        <authorList>
            <person name="Hendrickx F."/>
            <person name="De Corte Z."/>
            <person name="Sonet G."/>
            <person name="Van Belleghem S.M."/>
            <person name="Kostlbacher S."/>
            <person name="Vangestel C."/>
        </authorList>
    </citation>
    <scope>NUCLEOTIDE SEQUENCE [LARGE SCALE GENOMIC DNA]</scope>
    <source>
        <strain evidence="2">W744_W776</strain>
    </source>
</reference>
<dbReference type="AlphaFoldDB" id="A0AAV6TFY9"/>
<proteinExistence type="predicted"/>
<evidence type="ECO:0000256" key="1">
    <source>
        <dbReference type="SAM" id="MobiDB-lite"/>
    </source>
</evidence>